<gene>
    <name evidence="2" type="ORF">H8J70_09885</name>
</gene>
<sequence length="110" mass="12161">MEHFANWQDLPEEALGSAERKLFYGEKIMLVRNNLHPHAGIPSHAHPHEQLLHVLAGACDVTIGDKTEHLTAGGVAWVPSNVPHAVVNTEDTPSIVVDIFSPIREDFLKK</sequence>
<dbReference type="InterPro" id="IPR013096">
    <property type="entry name" value="Cupin_2"/>
</dbReference>
<feature type="domain" description="Cupin type-2" evidence="1">
    <location>
        <begin position="34"/>
        <end position="100"/>
    </location>
</feature>
<dbReference type="Gene3D" id="2.60.120.10">
    <property type="entry name" value="Jelly Rolls"/>
    <property type="match status" value="1"/>
</dbReference>
<dbReference type="InterPro" id="IPR011051">
    <property type="entry name" value="RmlC_Cupin_sf"/>
</dbReference>
<evidence type="ECO:0000259" key="1">
    <source>
        <dbReference type="Pfam" id="PF07883"/>
    </source>
</evidence>
<dbReference type="InterPro" id="IPR052535">
    <property type="entry name" value="Bacilysin_H2HPP_isomerase"/>
</dbReference>
<protein>
    <submittedName>
        <fullName evidence="2">Cupin domain-containing protein</fullName>
    </submittedName>
</protein>
<dbReference type="RefSeq" id="WP_186504036.1">
    <property type="nucleotide sequence ID" value="NZ_JACOGK010000031.1"/>
</dbReference>
<dbReference type="Proteomes" id="UP000606870">
    <property type="component" value="Unassembled WGS sequence"/>
</dbReference>
<keyword evidence="3" id="KW-1185">Reference proteome</keyword>
<organism evidence="2 3">
    <name type="scientific">Megasphaera hominis</name>
    <dbReference type="NCBI Taxonomy" id="159836"/>
    <lineage>
        <taxon>Bacteria</taxon>
        <taxon>Bacillati</taxon>
        <taxon>Bacillota</taxon>
        <taxon>Negativicutes</taxon>
        <taxon>Veillonellales</taxon>
        <taxon>Veillonellaceae</taxon>
        <taxon>Megasphaera</taxon>
    </lineage>
</organism>
<dbReference type="SUPFAM" id="SSF51182">
    <property type="entry name" value="RmlC-like cupins"/>
    <property type="match status" value="1"/>
</dbReference>
<proteinExistence type="predicted"/>
<evidence type="ECO:0000313" key="2">
    <source>
        <dbReference type="EMBL" id="MBC3537562.1"/>
    </source>
</evidence>
<dbReference type="InterPro" id="IPR025499">
    <property type="entry name" value="KdgF"/>
</dbReference>
<dbReference type="PANTHER" id="PTHR40112:SF1">
    <property type="entry name" value="H2HPP ISOMERASE"/>
    <property type="match status" value="1"/>
</dbReference>
<reference evidence="2 3" key="1">
    <citation type="submission" date="2020-08" db="EMBL/GenBank/DDBJ databases">
        <authorList>
            <person name="Liu C."/>
            <person name="Sun Q."/>
        </authorList>
    </citation>
    <scope>NUCLEOTIDE SEQUENCE [LARGE SCALE GENOMIC DNA]</scope>
    <source>
        <strain evidence="2 3">NSJ-59</strain>
    </source>
</reference>
<dbReference type="InterPro" id="IPR014710">
    <property type="entry name" value="RmlC-like_jellyroll"/>
</dbReference>
<name>A0ABR6VLD1_9FIRM</name>
<accession>A0ABR6VLD1</accession>
<dbReference type="PIRSF" id="PIRSF029883">
    <property type="entry name" value="KdgF"/>
    <property type="match status" value="1"/>
</dbReference>
<dbReference type="Pfam" id="PF07883">
    <property type="entry name" value="Cupin_2"/>
    <property type="match status" value="1"/>
</dbReference>
<dbReference type="PANTHER" id="PTHR40112">
    <property type="entry name" value="H2HPP ISOMERASE"/>
    <property type="match status" value="1"/>
</dbReference>
<dbReference type="EMBL" id="JACOGK010000031">
    <property type="protein sequence ID" value="MBC3537562.1"/>
    <property type="molecule type" value="Genomic_DNA"/>
</dbReference>
<evidence type="ECO:0000313" key="3">
    <source>
        <dbReference type="Proteomes" id="UP000606870"/>
    </source>
</evidence>
<dbReference type="CDD" id="cd02238">
    <property type="entry name" value="cupin_KdgF"/>
    <property type="match status" value="1"/>
</dbReference>
<comment type="caution">
    <text evidence="2">The sequence shown here is derived from an EMBL/GenBank/DDBJ whole genome shotgun (WGS) entry which is preliminary data.</text>
</comment>